<dbReference type="GO" id="GO:0022857">
    <property type="term" value="F:transmembrane transporter activity"/>
    <property type="evidence" value="ECO:0007669"/>
    <property type="project" value="InterPro"/>
</dbReference>
<organism evidence="10 11">
    <name type="scientific">Cryobacterium suzukii</name>
    <dbReference type="NCBI Taxonomy" id="1259198"/>
    <lineage>
        <taxon>Bacteria</taxon>
        <taxon>Bacillati</taxon>
        <taxon>Actinomycetota</taxon>
        <taxon>Actinomycetes</taxon>
        <taxon>Micrococcales</taxon>
        <taxon>Microbacteriaceae</taxon>
        <taxon>Cryobacterium</taxon>
    </lineage>
</organism>
<dbReference type="EMBL" id="SOHJ01000002">
    <property type="protein sequence ID" value="TFD62578.1"/>
    <property type="molecule type" value="Genomic_DNA"/>
</dbReference>
<feature type="transmembrane region" description="Helical" evidence="9">
    <location>
        <begin position="62"/>
        <end position="84"/>
    </location>
</feature>
<dbReference type="GO" id="GO:0005886">
    <property type="term" value="C:plasma membrane"/>
    <property type="evidence" value="ECO:0007669"/>
    <property type="project" value="UniProtKB-SubCell"/>
</dbReference>
<protein>
    <submittedName>
        <fullName evidence="10">Branched-chain amino acid ABC transporter permease</fullName>
    </submittedName>
</protein>
<dbReference type="PANTHER" id="PTHR11795:SF445">
    <property type="entry name" value="AMINO ACID ABC TRANSPORTER PERMEASE PROTEIN"/>
    <property type="match status" value="1"/>
</dbReference>
<feature type="transmembrane region" description="Helical" evidence="9">
    <location>
        <begin position="138"/>
        <end position="159"/>
    </location>
</feature>
<evidence type="ECO:0000256" key="1">
    <source>
        <dbReference type="ARBA" id="ARBA00004651"/>
    </source>
</evidence>
<evidence type="ECO:0000256" key="9">
    <source>
        <dbReference type="SAM" id="Phobius"/>
    </source>
</evidence>
<evidence type="ECO:0000256" key="5">
    <source>
        <dbReference type="ARBA" id="ARBA00022970"/>
    </source>
</evidence>
<feature type="transmembrane region" description="Helical" evidence="9">
    <location>
        <begin position="188"/>
        <end position="207"/>
    </location>
</feature>
<evidence type="ECO:0000256" key="6">
    <source>
        <dbReference type="ARBA" id="ARBA00022989"/>
    </source>
</evidence>
<keyword evidence="6 9" id="KW-1133">Transmembrane helix</keyword>
<dbReference type="InterPro" id="IPR001851">
    <property type="entry name" value="ABC_transp_permease"/>
</dbReference>
<evidence type="ECO:0000256" key="8">
    <source>
        <dbReference type="ARBA" id="ARBA00037998"/>
    </source>
</evidence>
<evidence type="ECO:0000256" key="7">
    <source>
        <dbReference type="ARBA" id="ARBA00023136"/>
    </source>
</evidence>
<comment type="caution">
    <text evidence="10">The sequence shown here is derived from an EMBL/GenBank/DDBJ whole genome shotgun (WGS) entry which is preliminary data.</text>
</comment>
<sequence>MNLLVQTLVAGLLLGGVYALIAVGLNLIFGVVKIINFAHGELVMIAMYATFWMWTAWSLSPYISIFIITPLMFGFGVLLQRFILQPMQNSSPTIKIFVTLGLSVLLQNLALVLFGGQYRSTTFPWAEQNFSVLGVTATYGRITAFLVAIALVIALFYLMKKTLTGKVLRALAEDRETAGLIGIPVKKYYLVAMGLGTAMAAIAGVLIGPFQSVFPLAGAHFTLLAFVVVVLGGLGNMAGSLIGGLFLGAVETLAGTYIDPALQQVAVFAVFIIVLLVRPQGIFGGSARNAEVGLK</sequence>
<gene>
    <name evidence="10" type="ORF">E3T39_01105</name>
</gene>
<evidence type="ECO:0000256" key="3">
    <source>
        <dbReference type="ARBA" id="ARBA00022475"/>
    </source>
</evidence>
<dbReference type="CDD" id="cd06582">
    <property type="entry name" value="TM_PBP1_LivH_like"/>
    <property type="match status" value="1"/>
</dbReference>
<keyword evidence="11" id="KW-1185">Reference proteome</keyword>
<keyword evidence="4 9" id="KW-0812">Transmembrane</keyword>
<keyword evidence="3" id="KW-1003">Cell membrane</keyword>
<reference evidence="10 11" key="1">
    <citation type="submission" date="2019-03" db="EMBL/GenBank/DDBJ databases">
        <title>Genomics of glacier-inhabiting Cryobacterium strains.</title>
        <authorList>
            <person name="Liu Q."/>
            <person name="Xin Y.-H."/>
        </authorList>
    </citation>
    <scope>NUCLEOTIDE SEQUENCE [LARGE SCALE GENOMIC DNA]</scope>
    <source>
        <strain evidence="10 11">Sr39</strain>
    </source>
</reference>
<dbReference type="GO" id="GO:0006865">
    <property type="term" value="P:amino acid transport"/>
    <property type="evidence" value="ECO:0007669"/>
    <property type="project" value="UniProtKB-KW"/>
</dbReference>
<dbReference type="Pfam" id="PF02653">
    <property type="entry name" value="BPD_transp_2"/>
    <property type="match status" value="1"/>
</dbReference>
<feature type="transmembrane region" description="Helical" evidence="9">
    <location>
        <begin position="261"/>
        <end position="278"/>
    </location>
</feature>
<dbReference type="OrthoDB" id="9807115at2"/>
<dbReference type="InterPro" id="IPR052157">
    <property type="entry name" value="BCAA_transport_permease"/>
</dbReference>
<keyword evidence="7 9" id="KW-0472">Membrane</keyword>
<evidence type="ECO:0000256" key="2">
    <source>
        <dbReference type="ARBA" id="ARBA00022448"/>
    </source>
</evidence>
<dbReference type="RefSeq" id="WP_134512933.1">
    <property type="nucleotide sequence ID" value="NZ_SOHJ01000002.1"/>
</dbReference>
<dbReference type="PANTHER" id="PTHR11795">
    <property type="entry name" value="BRANCHED-CHAIN AMINO ACID TRANSPORT SYSTEM PERMEASE PROTEIN LIVH"/>
    <property type="match status" value="1"/>
</dbReference>
<keyword evidence="2" id="KW-0813">Transport</keyword>
<feature type="transmembrane region" description="Helical" evidence="9">
    <location>
        <begin position="96"/>
        <end position="118"/>
    </location>
</feature>
<proteinExistence type="inferred from homology"/>
<comment type="subcellular location">
    <subcellularLocation>
        <location evidence="1">Cell membrane</location>
        <topology evidence="1">Multi-pass membrane protein</topology>
    </subcellularLocation>
</comment>
<dbReference type="AlphaFoldDB" id="A0A4R9AHX1"/>
<evidence type="ECO:0000256" key="4">
    <source>
        <dbReference type="ARBA" id="ARBA00022692"/>
    </source>
</evidence>
<comment type="similarity">
    <text evidence="8">Belongs to the binding-protein-dependent transport system permease family. LivHM subfamily.</text>
</comment>
<evidence type="ECO:0000313" key="11">
    <source>
        <dbReference type="Proteomes" id="UP000298170"/>
    </source>
</evidence>
<name>A0A4R9AHX1_9MICO</name>
<accession>A0A4R9AHX1</accession>
<keyword evidence="5" id="KW-0029">Amino-acid transport</keyword>
<evidence type="ECO:0000313" key="10">
    <source>
        <dbReference type="EMBL" id="TFD62578.1"/>
    </source>
</evidence>
<dbReference type="Proteomes" id="UP000298170">
    <property type="component" value="Unassembled WGS sequence"/>
</dbReference>